<evidence type="ECO:0000256" key="2">
    <source>
        <dbReference type="SAM" id="SignalP"/>
    </source>
</evidence>
<comment type="caution">
    <text evidence="3">The sequence shown here is derived from an EMBL/GenBank/DDBJ whole genome shotgun (WGS) entry which is preliminary data.</text>
</comment>
<protein>
    <submittedName>
        <fullName evidence="3">Uncharacterized protein</fullName>
    </submittedName>
</protein>
<evidence type="ECO:0000313" key="4">
    <source>
        <dbReference type="Proteomes" id="UP001501565"/>
    </source>
</evidence>
<feature type="signal peptide" evidence="2">
    <location>
        <begin position="1"/>
        <end position="26"/>
    </location>
</feature>
<feature type="coiled-coil region" evidence="1">
    <location>
        <begin position="55"/>
        <end position="141"/>
    </location>
</feature>
<evidence type="ECO:0000313" key="3">
    <source>
        <dbReference type="EMBL" id="GAA3922903.1"/>
    </source>
</evidence>
<feature type="chain" id="PRO_5045040846" evidence="2">
    <location>
        <begin position="27"/>
        <end position="405"/>
    </location>
</feature>
<keyword evidence="2" id="KW-0732">Signal</keyword>
<dbReference type="Proteomes" id="UP001501565">
    <property type="component" value="Unassembled WGS sequence"/>
</dbReference>
<reference evidence="4" key="1">
    <citation type="journal article" date="2019" name="Int. J. Syst. Evol. Microbiol.">
        <title>The Global Catalogue of Microorganisms (GCM) 10K type strain sequencing project: providing services to taxonomists for standard genome sequencing and annotation.</title>
        <authorList>
            <consortium name="The Broad Institute Genomics Platform"/>
            <consortium name="The Broad Institute Genome Sequencing Center for Infectious Disease"/>
            <person name="Wu L."/>
            <person name="Ma J."/>
        </authorList>
    </citation>
    <scope>NUCLEOTIDE SEQUENCE [LARGE SCALE GENOMIC DNA]</scope>
    <source>
        <strain evidence="4">JCM 17551</strain>
    </source>
</reference>
<keyword evidence="1" id="KW-0175">Coiled coil</keyword>
<organism evidence="3 4">
    <name type="scientific">Litoribacillus peritrichatus</name>
    <dbReference type="NCBI Taxonomy" id="718191"/>
    <lineage>
        <taxon>Bacteria</taxon>
        <taxon>Pseudomonadati</taxon>
        <taxon>Pseudomonadota</taxon>
        <taxon>Gammaproteobacteria</taxon>
        <taxon>Oceanospirillales</taxon>
        <taxon>Oceanospirillaceae</taxon>
        <taxon>Litoribacillus</taxon>
    </lineage>
</organism>
<keyword evidence="4" id="KW-1185">Reference proteome</keyword>
<evidence type="ECO:0000256" key="1">
    <source>
        <dbReference type="SAM" id="Coils"/>
    </source>
</evidence>
<dbReference type="EMBL" id="BAABBN010000006">
    <property type="protein sequence ID" value="GAA3922903.1"/>
    <property type="molecule type" value="Genomic_DNA"/>
</dbReference>
<proteinExistence type="predicted"/>
<accession>A0ABP7ML12</accession>
<dbReference type="RefSeq" id="WP_344797837.1">
    <property type="nucleotide sequence ID" value="NZ_BAABBN010000006.1"/>
</dbReference>
<sequence>MSKYTRPFMASFLTCAVASVSLPVLAKDRYDTNFSELDRSVACSVEKQAQLIESNSALTASNQGLEKKLAKLQGRVAELQKRIAASDNQNKGTSALVEEKQQLQGQLTKLQDQTREYISVCRDYKTRLDQITEQNKILKDSLALKQQSSNSNPAPSVAVDCPTTTPVVTSSPVNCPDVGPVTHTSNASIPAIQAHPFLSLDGVLKLNNDKRADAVLSIRKFLPMPLDKPTYFKLVHEGISDDKWNWDERAEVVKHLIRHRPRDLTEEDLKTLLVSSVNDRRNDILKALLSGAQYPISFDGGLALISGFYDQTDWAQDRKVEAISMLSFYLPRNLSEDQVFQLTTGLTGKQRTRALQNLTSKIRTDFSHEQKKRLLDGFYSQSDHGKKQWNLGYDALSPEKRSFVF</sequence>
<name>A0ABP7ML12_9GAMM</name>
<gene>
    <name evidence="3" type="ORF">GCM10022277_18530</name>
</gene>